<dbReference type="SUPFAM" id="SSF55874">
    <property type="entry name" value="ATPase domain of HSP90 chaperone/DNA topoisomerase II/histidine kinase"/>
    <property type="match status" value="1"/>
</dbReference>
<dbReference type="Pfam" id="PF02518">
    <property type="entry name" value="HATPase_c"/>
    <property type="match status" value="1"/>
</dbReference>
<dbReference type="GO" id="GO:0005886">
    <property type="term" value="C:plasma membrane"/>
    <property type="evidence" value="ECO:0007669"/>
    <property type="project" value="TreeGrafter"/>
</dbReference>
<keyword evidence="6" id="KW-0902">Two-component regulatory system</keyword>
<dbReference type="EC" id="2.7.13.3" evidence="2"/>
<dbReference type="SMART" id="SM00387">
    <property type="entry name" value="HATPase_c"/>
    <property type="match status" value="1"/>
</dbReference>
<dbReference type="Gene3D" id="1.10.287.130">
    <property type="match status" value="1"/>
</dbReference>
<dbReference type="SUPFAM" id="SSF55781">
    <property type="entry name" value="GAF domain-like"/>
    <property type="match status" value="1"/>
</dbReference>
<dbReference type="EMBL" id="MHQK01000009">
    <property type="protein sequence ID" value="OHA02133.1"/>
    <property type="molecule type" value="Genomic_DNA"/>
</dbReference>
<dbReference type="CDD" id="cd00082">
    <property type="entry name" value="HisKA"/>
    <property type="match status" value="1"/>
</dbReference>
<dbReference type="InterPro" id="IPR035965">
    <property type="entry name" value="PAS-like_dom_sf"/>
</dbReference>
<dbReference type="Proteomes" id="UP000178710">
    <property type="component" value="Unassembled WGS sequence"/>
</dbReference>
<evidence type="ECO:0000259" key="10">
    <source>
        <dbReference type="PROSITE" id="PS50112"/>
    </source>
</evidence>
<dbReference type="PROSITE" id="PS50112">
    <property type="entry name" value="PAS"/>
    <property type="match status" value="1"/>
</dbReference>
<feature type="region of interest" description="Disordered" evidence="8">
    <location>
        <begin position="1"/>
        <end position="20"/>
    </location>
</feature>
<keyword evidence="5" id="KW-0418">Kinase</keyword>
<dbReference type="Gene3D" id="3.30.565.10">
    <property type="entry name" value="Histidine kinase-like ATPase, C-terminal domain"/>
    <property type="match status" value="1"/>
</dbReference>
<feature type="domain" description="PAS" evidence="10">
    <location>
        <begin position="247"/>
        <end position="293"/>
    </location>
</feature>
<dbReference type="PRINTS" id="PR00344">
    <property type="entry name" value="BCTRLSENSOR"/>
</dbReference>
<dbReference type="SMART" id="SM00091">
    <property type="entry name" value="PAS"/>
    <property type="match status" value="1"/>
</dbReference>
<dbReference type="GO" id="GO:0016036">
    <property type="term" value="P:cellular response to phosphate starvation"/>
    <property type="evidence" value="ECO:0007669"/>
    <property type="project" value="TreeGrafter"/>
</dbReference>
<evidence type="ECO:0000256" key="5">
    <source>
        <dbReference type="ARBA" id="ARBA00022777"/>
    </source>
</evidence>
<evidence type="ECO:0000256" key="7">
    <source>
        <dbReference type="ARBA" id="ARBA00023136"/>
    </source>
</evidence>
<protein>
    <recommendedName>
        <fullName evidence="2">histidine kinase</fullName>
        <ecNumber evidence="2">2.7.13.3</ecNumber>
    </recommendedName>
</protein>
<feature type="domain" description="Histidine kinase" evidence="9">
    <location>
        <begin position="375"/>
        <end position="595"/>
    </location>
</feature>
<dbReference type="InterPro" id="IPR005467">
    <property type="entry name" value="His_kinase_dom"/>
</dbReference>
<dbReference type="InterPro" id="IPR004358">
    <property type="entry name" value="Sig_transdc_His_kin-like_C"/>
</dbReference>
<evidence type="ECO:0000256" key="6">
    <source>
        <dbReference type="ARBA" id="ARBA00023012"/>
    </source>
</evidence>
<sequence>MPIKEEVSSSPSKKVKPGAHTAVLEYQDKEQQRQILKESLGGARGYVTTNYSLAKRGRKTGASSSSIEKDYKEQRRIVQALEKTSRHLATETDIDTILKSIAETTAKALGAKYVNFWDLTPDRKRAFVMAHYGMQDQYMEHSQKDPIPIGMAWIGRALSTGQAWATSDVQTDPLLPRSWLPAVKKQAYHGLLCMPLMKRDQVIGGMCIYFKDRHQHQLFEFEIATIVANQAATALENSRIIRDLEAERNKTLSIIQSLNDGLIMYDLEGRVIMFNPKAEELFWIKREDVLGKTVSAGVSGDQAVPFENLGNIYNLTQTDYSTKEYTTVGPHKVVLKATFIPVRDERKLKIGSMHILRDITPEKEVELLKSSFISTASHQLRTPLTGIKWSLQSLSSGTLGPLNDEQRQLLEGTSAVNEHLIQLVNDLLDASRIEEGRFGYTFKPEDITPIVTQVLDTLKFNAQKQKISLEFVPPAELPPQVILDREHIALAIQNVIDNAIKYSRPGSVVRVALYVGKTLLSLIVQDHGIGIAKEDHKFIFSKFFRAPNAIEHQTEGSGLGLYIAKNIVDKHNGLIYFESDPRTGTTFTIQFSLDPKKAPQSSSQAEGA</sequence>
<evidence type="ECO:0000259" key="9">
    <source>
        <dbReference type="PROSITE" id="PS50109"/>
    </source>
</evidence>
<gene>
    <name evidence="11" type="ORF">A3C12_02820</name>
</gene>
<dbReference type="SMART" id="SM00388">
    <property type="entry name" value="HisKA"/>
    <property type="match status" value="1"/>
</dbReference>
<dbReference type="Pfam" id="PF00989">
    <property type="entry name" value="PAS"/>
    <property type="match status" value="1"/>
</dbReference>
<dbReference type="PROSITE" id="PS50109">
    <property type="entry name" value="HIS_KIN"/>
    <property type="match status" value="1"/>
</dbReference>
<dbReference type="Pfam" id="PF13185">
    <property type="entry name" value="GAF_2"/>
    <property type="match status" value="1"/>
</dbReference>
<evidence type="ECO:0000256" key="8">
    <source>
        <dbReference type="SAM" id="MobiDB-lite"/>
    </source>
</evidence>
<dbReference type="InterPro" id="IPR050351">
    <property type="entry name" value="BphY/WalK/GraS-like"/>
</dbReference>
<dbReference type="CDD" id="cd00130">
    <property type="entry name" value="PAS"/>
    <property type="match status" value="1"/>
</dbReference>
<proteinExistence type="predicted"/>
<evidence type="ECO:0000313" key="11">
    <source>
        <dbReference type="EMBL" id="OHA02133.1"/>
    </source>
</evidence>
<organism evidence="11 12">
    <name type="scientific">Candidatus Sungbacteria bacterium RIFCSPHIGHO2_02_FULL_49_20</name>
    <dbReference type="NCBI Taxonomy" id="1802272"/>
    <lineage>
        <taxon>Bacteria</taxon>
        <taxon>Candidatus Sungiibacteriota</taxon>
    </lineage>
</organism>
<accession>A0A1G2KS10</accession>
<name>A0A1G2KS10_9BACT</name>
<dbReference type="GO" id="GO:0006355">
    <property type="term" value="P:regulation of DNA-templated transcription"/>
    <property type="evidence" value="ECO:0007669"/>
    <property type="project" value="InterPro"/>
</dbReference>
<comment type="catalytic activity">
    <reaction evidence="1">
        <text>ATP + protein L-histidine = ADP + protein N-phospho-L-histidine.</text>
        <dbReference type="EC" id="2.7.13.3"/>
    </reaction>
</comment>
<dbReference type="InterPro" id="IPR013767">
    <property type="entry name" value="PAS_fold"/>
</dbReference>
<reference evidence="11 12" key="1">
    <citation type="journal article" date="2016" name="Nat. Commun.">
        <title>Thousands of microbial genomes shed light on interconnected biogeochemical processes in an aquifer system.</title>
        <authorList>
            <person name="Anantharaman K."/>
            <person name="Brown C.T."/>
            <person name="Hug L.A."/>
            <person name="Sharon I."/>
            <person name="Castelle C.J."/>
            <person name="Probst A.J."/>
            <person name="Thomas B.C."/>
            <person name="Singh A."/>
            <person name="Wilkins M.J."/>
            <person name="Karaoz U."/>
            <person name="Brodie E.L."/>
            <person name="Williams K.H."/>
            <person name="Hubbard S.S."/>
            <person name="Banfield J.F."/>
        </authorList>
    </citation>
    <scope>NUCLEOTIDE SEQUENCE [LARGE SCALE GENOMIC DNA]</scope>
</reference>
<keyword evidence="4" id="KW-0808">Transferase</keyword>
<dbReference type="Gene3D" id="3.30.450.20">
    <property type="entry name" value="PAS domain"/>
    <property type="match status" value="1"/>
</dbReference>
<dbReference type="SUPFAM" id="SSF55785">
    <property type="entry name" value="PYP-like sensor domain (PAS domain)"/>
    <property type="match status" value="1"/>
</dbReference>
<dbReference type="InterPro" id="IPR029016">
    <property type="entry name" value="GAF-like_dom_sf"/>
</dbReference>
<evidence type="ECO:0000256" key="2">
    <source>
        <dbReference type="ARBA" id="ARBA00012438"/>
    </source>
</evidence>
<comment type="caution">
    <text evidence="11">The sequence shown here is derived from an EMBL/GenBank/DDBJ whole genome shotgun (WGS) entry which is preliminary data.</text>
</comment>
<dbReference type="PANTHER" id="PTHR45453">
    <property type="entry name" value="PHOSPHATE REGULON SENSOR PROTEIN PHOR"/>
    <property type="match status" value="1"/>
</dbReference>
<evidence type="ECO:0000256" key="4">
    <source>
        <dbReference type="ARBA" id="ARBA00022679"/>
    </source>
</evidence>
<dbReference type="InterPro" id="IPR000014">
    <property type="entry name" value="PAS"/>
</dbReference>
<dbReference type="InterPro" id="IPR036890">
    <property type="entry name" value="HATPase_C_sf"/>
</dbReference>
<dbReference type="PANTHER" id="PTHR45453:SF1">
    <property type="entry name" value="PHOSPHATE REGULON SENSOR PROTEIN PHOR"/>
    <property type="match status" value="1"/>
</dbReference>
<dbReference type="InterPro" id="IPR003661">
    <property type="entry name" value="HisK_dim/P_dom"/>
</dbReference>
<evidence type="ECO:0000313" key="12">
    <source>
        <dbReference type="Proteomes" id="UP000178710"/>
    </source>
</evidence>
<keyword evidence="7" id="KW-0472">Membrane</keyword>
<dbReference type="GO" id="GO:0004721">
    <property type="term" value="F:phosphoprotein phosphatase activity"/>
    <property type="evidence" value="ECO:0007669"/>
    <property type="project" value="TreeGrafter"/>
</dbReference>
<dbReference type="SMART" id="SM00065">
    <property type="entry name" value="GAF"/>
    <property type="match status" value="1"/>
</dbReference>
<dbReference type="InterPro" id="IPR003018">
    <property type="entry name" value="GAF"/>
</dbReference>
<dbReference type="NCBIfam" id="TIGR00229">
    <property type="entry name" value="sensory_box"/>
    <property type="match status" value="1"/>
</dbReference>
<dbReference type="FunFam" id="3.30.565.10:FF:000006">
    <property type="entry name" value="Sensor histidine kinase WalK"/>
    <property type="match status" value="1"/>
</dbReference>
<evidence type="ECO:0000256" key="1">
    <source>
        <dbReference type="ARBA" id="ARBA00000085"/>
    </source>
</evidence>
<dbReference type="SUPFAM" id="SSF47384">
    <property type="entry name" value="Homodimeric domain of signal transducing histidine kinase"/>
    <property type="match status" value="1"/>
</dbReference>
<dbReference type="Pfam" id="PF00512">
    <property type="entry name" value="HisKA"/>
    <property type="match status" value="1"/>
</dbReference>
<dbReference type="GO" id="GO:0000155">
    <property type="term" value="F:phosphorelay sensor kinase activity"/>
    <property type="evidence" value="ECO:0007669"/>
    <property type="project" value="InterPro"/>
</dbReference>
<evidence type="ECO:0000256" key="3">
    <source>
        <dbReference type="ARBA" id="ARBA00022553"/>
    </source>
</evidence>
<dbReference type="Gene3D" id="3.30.450.40">
    <property type="match status" value="1"/>
</dbReference>
<dbReference type="AlphaFoldDB" id="A0A1G2KS10"/>
<dbReference type="InterPro" id="IPR036097">
    <property type="entry name" value="HisK_dim/P_sf"/>
</dbReference>
<dbReference type="InterPro" id="IPR003594">
    <property type="entry name" value="HATPase_dom"/>
</dbReference>
<keyword evidence="3" id="KW-0597">Phosphoprotein</keyword>